<name>A0A2P5F9G2_TREOI</name>
<dbReference type="Pfam" id="PF02519">
    <property type="entry name" value="Auxin_inducible"/>
    <property type="match status" value="1"/>
</dbReference>
<dbReference type="InParanoid" id="A0A2P5F9G2"/>
<dbReference type="Proteomes" id="UP000237000">
    <property type="component" value="Unassembled WGS sequence"/>
</dbReference>
<gene>
    <name evidence="2" type="ORF">TorRG33x02_099030</name>
</gene>
<reference evidence="3" key="1">
    <citation type="submission" date="2016-06" db="EMBL/GenBank/DDBJ databases">
        <title>Parallel loss of symbiosis genes in relatives of nitrogen-fixing non-legume Parasponia.</title>
        <authorList>
            <person name="Van Velzen R."/>
            <person name="Holmer R."/>
            <person name="Bu F."/>
            <person name="Rutten L."/>
            <person name="Van Zeijl A."/>
            <person name="Liu W."/>
            <person name="Santuari L."/>
            <person name="Cao Q."/>
            <person name="Sharma T."/>
            <person name="Shen D."/>
            <person name="Roswanjaya Y."/>
            <person name="Wardhani T."/>
            <person name="Kalhor M.S."/>
            <person name="Jansen J."/>
            <person name="Van den Hoogen J."/>
            <person name="Gungor B."/>
            <person name="Hartog M."/>
            <person name="Hontelez J."/>
            <person name="Verver J."/>
            <person name="Yang W.-C."/>
            <person name="Schijlen E."/>
            <person name="Repin R."/>
            <person name="Schilthuizen M."/>
            <person name="Schranz E."/>
            <person name="Heidstra R."/>
            <person name="Miyata K."/>
            <person name="Fedorova E."/>
            <person name="Kohlen W."/>
            <person name="Bisseling T."/>
            <person name="Smit S."/>
            <person name="Geurts R."/>
        </authorList>
    </citation>
    <scope>NUCLEOTIDE SEQUENCE [LARGE SCALE GENOMIC DNA]</scope>
    <source>
        <strain evidence="3">cv. RG33-2</strain>
    </source>
</reference>
<dbReference type="GO" id="GO:0009733">
    <property type="term" value="P:response to auxin"/>
    <property type="evidence" value="ECO:0007669"/>
    <property type="project" value="InterPro"/>
</dbReference>
<organism evidence="2 3">
    <name type="scientific">Trema orientale</name>
    <name type="common">Charcoal tree</name>
    <name type="synonym">Celtis orientalis</name>
    <dbReference type="NCBI Taxonomy" id="63057"/>
    <lineage>
        <taxon>Eukaryota</taxon>
        <taxon>Viridiplantae</taxon>
        <taxon>Streptophyta</taxon>
        <taxon>Embryophyta</taxon>
        <taxon>Tracheophyta</taxon>
        <taxon>Spermatophyta</taxon>
        <taxon>Magnoliopsida</taxon>
        <taxon>eudicotyledons</taxon>
        <taxon>Gunneridae</taxon>
        <taxon>Pentapetalae</taxon>
        <taxon>rosids</taxon>
        <taxon>fabids</taxon>
        <taxon>Rosales</taxon>
        <taxon>Cannabaceae</taxon>
        <taxon>Trema</taxon>
    </lineage>
</organism>
<comment type="caution">
    <text evidence="2">The sequence shown here is derived from an EMBL/GenBank/DDBJ whole genome shotgun (WGS) entry which is preliminary data.</text>
</comment>
<accession>A0A2P5F9G2</accession>
<evidence type="ECO:0000313" key="3">
    <source>
        <dbReference type="Proteomes" id="UP000237000"/>
    </source>
</evidence>
<comment type="similarity">
    <text evidence="1">Belongs to the ARG7 family.</text>
</comment>
<evidence type="ECO:0000313" key="2">
    <source>
        <dbReference type="EMBL" id="PON94429.1"/>
    </source>
</evidence>
<protein>
    <submittedName>
        <fullName evidence="2">Small auxin-up RNA</fullName>
    </submittedName>
</protein>
<dbReference type="InterPro" id="IPR003676">
    <property type="entry name" value="SAUR_fam"/>
</dbReference>
<dbReference type="PANTHER" id="PTHR31374:SF418">
    <property type="entry name" value="AUXIN-RESPONSIVE FAMILY PROTEIN"/>
    <property type="match status" value="1"/>
</dbReference>
<dbReference type="STRING" id="63057.A0A2P5F9G2"/>
<evidence type="ECO:0000256" key="1">
    <source>
        <dbReference type="ARBA" id="ARBA00006974"/>
    </source>
</evidence>
<dbReference type="OrthoDB" id="1489976at2759"/>
<dbReference type="EMBL" id="JXTC01000052">
    <property type="protein sequence ID" value="PON94429.1"/>
    <property type="molecule type" value="Genomic_DNA"/>
</dbReference>
<keyword evidence="3" id="KW-1185">Reference proteome</keyword>
<dbReference type="PANTHER" id="PTHR31374">
    <property type="entry name" value="AUXIN-INDUCED PROTEIN-LIKE-RELATED"/>
    <property type="match status" value="1"/>
</dbReference>
<sequence length="106" mass="12368">MAKLIKTNFQLLMAKLRFKKHTRKENKTCRSPKQPEKLVPEGFFPIYVGEEHKRYVVPLTFLSARIFQALLNQFTEEIRAVGDKPITVPCSAEMFESILQFIHSQN</sequence>
<proteinExistence type="inferred from homology"/>
<dbReference type="AlphaFoldDB" id="A0A2P5F9G2"/>